<evidence type="ECO:0000256" key="3">
    <source>
        <dbReference type="ARBA" id="ARBA00022692"/>
    </source>
</evidence>
<feature type="region of interest" description="Disordered" evidence="6">
    <location>
        <begin position="1"/>
        <end position="46"/>
    </location>
</feature>
<dbReference type="GO" id="GO:0005886">
    <property type="term" value="C:plasma membrane"/>
    <property type="evidence" value="ECO:0007669"/>
    <property type="project" value="UniProtKB-SubCell"/>
</dbReference>
<dbReference type="InParanoid" id="A0A165EI88"/>
<accession>A0A165EI88</accession>
<evidence type="ECO:0000313" key="9">
    <source>
        <dbReference type="EMBL" id="KZV86996.1"/>
    </source>
</evidence>
<comment type="subcellular location">
    <subcellularLocation>
        <location evidence="1">Cell membrane</location>
        <topology evidence="1">Multi-pass membrane protein</topology>
    </subcellularLocation>
</comment>
<keyword evidence="5 7" id="KW-0472">Membrane</keyword>
<dbReference type="Proteomes" id="UP000077266">
    <property type="component" value="Unassembled WGS sequence"/>
</dbReference>
<dbReference type="PANTHER" id="PTHR34187:SF2">
    <property type="entry name" value="DUF202 DOMAIN-CONTAINING PROTEIN"/>
    <property type="match status" value="1"/>
</dbReference>
<dbReference type="EMBL" id="KV426139">
    <property type="protein sequence ID" value="KZV86996.1"/>
    <property type="molecule type" value="Genomic_DNA"/>
</dbReference>
<name>A0A165EI88_EXIGL</name>
<dbReference type="Pfam" id="PF02656">
    <property type="entry name" value="DUF202"/>
    <property type="match status" value="1"/>
</dbReference>
<feature type="transmembrane region" description="Helical" evidence="7">
    <location>
        <begin position="129"/>
        <end position="149"/>
    </location>
</feature>
<dbReference type="PANTHER" id="PTHR34187">
    <property type="entry name" value="FGR18P"/>
    <property type="match status" value="1"/>
</dbReference>
<organism evidence="9 10">
    <name type="scientific">Exidia glandulosa HHB12029</name>
    <dbReference type="NCBI Taxonomy" id="1314781"/>
    <lineage>
        <taxon>Eukaryota</taxon>
        <taxon>Fungi</taxon>
        <taxon>Dikarya</taxon>
        <taxon>Basidiomycota</taxon>
        <taxon>Agaricomycotina</taxon>
        <taxon>Agaricomycetes</taxon>
        <taxon>Auriculariales</taxon>
        <taxon>Exidiaceae</taxon>
        <taxon>Exidia</taxon>
    </lineage>
</organism>
<keyword evidence="3 7" id="KW-0812">Transmembrane</keyword>
<keyword evidence="2" id="KW-1003">Cell membrane</keyword>
<feature type="domain" description="DUF202" evidence="8">
    <location>
        <begin position="67"/>
        <end position="151"/>
    </location>
</feature>
<feature type="compositionally biased region" description="Polar residues" evidence="6">
    <location>
        <begin position="1"/>
        <end position="11"/>
    </location>
</feature>
<feature type="compositionally biased region" description="Basic and acidic residues" evidence="6">
    <location>
        <begin position="31"/>
        <end position="44"/>
    </location>
</feature>
<proteinExistence type="predicted"/>
<evidence type="ECO:0000313" key="10">
    <source>
        <dbReference type="Proteomes" id="UP000077266"/>
    </source>
</evidence>
<feature type="transmembrane region" description="Helical" evidence="7">
    <location>
        <begin position="169"/>
        <end position="188"/>
    </location>
</feature>
<evidence type="ECO:0000256" key="2">
    <source>
        <dbReference type="ARBA" id="ARBA00022475"/>
    </source>
</evidence>
<keyword evidence="4 7" id="KW-1133">Transmembrane helix</keyword>
<dbReference type="OrthoDB" id="199599at2759"/>
<dbReference type="InterPro" id="IPR052053">
    <property type="entry name" value="IM_YidH-like"/>
</dbReference>
<evidence type="ECO:0000259" key="8">
    <source>
        <dbReference type="Pfam" id="PF02656"/>
    </source>
</evidence>
<evidence type="ECO:0000256" key="1">
    <source>
        <dbReference type="ARBA" id="ARBA00004651"/>
    </source>
</evidence>
<protein>
    <recommendedName>
        <fullName evidence="8">DUF202 domain-containing protein</fullName>
    </recommendedName>
</protein>
<dbReference type="AlphaFoldDB" id="A0A165EI88"/>
<evidence type="ECO:0000256" key="5">
    <source>
        <dbReference type="ARBA" id="ARBA00023136"/>
    </source>
</evidence>
<gene>
    <name evidence="9" type="ORF">EXIGLDRAFT_680446</name>
</gene>
<sequence>MAQLARASTPSILDHGPRVASPDTASQNALSDREEAQPARERQAGEASWLGPFAPSLVLENTGSVARDHLASERTWLAYVRTSLAIASTGVALVQLFTVAVTGNDAKDAVSAAALDKLNSRLQRWARPLGATVIGLGLVVLVIGIWRFFLIQHTLTKGKFPAARRVVTVLSAILAALIAIVFAVLISVSRRD</sequence>
<evidence type="ECO:0000256" key="6">
    <source>
        <dbReference type="SAM" id="MobiDB-lite"/>
    </source>
</evidence>
<evidence type="ECO:0000256" key="4">
    <source>
        <dbReference type="ARBA" id="ARBA00022989"/>
    </source>
</evidence>
<keyword evidence="10" id="KW-1185">Reference proteome</keyword>
<dbReference type="InterPro" id="IPR003807">
    <property type="entry name" value="DUF202"/>
</dbReference>
<reference evidence="9 10" key="1">
    <citation type="journal article" date="2016" name="Mol. Biol. Evol.">
        <title>Comparative Genomics of Early-Diverging Mushroom-Forming Fungi Provides Insights into the Origins of Lignocellulose Decay Capabilities.</title>
        <authorList>
            <person name="Nagy L.G."/>
            <person name="Riley R."/>
            <person name="Tritt A."/>
            <person name="Adam C."/>
            <person name="Daum C."/>
            <person name="Floudas D."/>
            <person name="Sun H."/>
            <person name="Yadav J.S."/>
            <person name="Pangilinan J."/>
            <person name="Larsson K.H."/>
            <person name="Matsuura K."/>
            <person name="Barry K."/>
            <person name="Labutti K."/>
            <person name="Kuo R."/>
            <person name="Ohm R.A."/>
            <person name="Bhattacharya S.S."/>
            <person name="Shirouzu T."/>
            <person name="Yoshinaga Y."/>
            <person name="Martin F.M."/>
            <person name="Grigoriev I.V."/>
            <person name="Hibbett D.S."/>
        </authorList>
    </citation>
    <scope>NUCLEOTIDE SEQUENCE [LARGE SCALE GENOMIC DNA]</scope>
    <source>
        <strain evidence="9 10">HHB12029</strain>
    </source>
</reference>
<evidence type="ECO:0000256" key="7">
    <source>
        <dbReference type="SAM" id="Phobius"/>
    </source>
</evidence>